<keyword evidence="6" id="KW-1185">Reference proteome</keyword>
<sequence>MVSPNPFNSTYDCGVFMIKNADFYSRDIGLCFNQEHMRYFRMRTAKELLRLIPIGAFKYLSLFKMNFRVVNKKKIAGIAGITLFFR</sequence>
<protein>
    <recommendedName>
        <fullName evidence="4">Ubiquitin-like protease family profile domain-containing protein</fullName>
    </recommendedName>
</protein>
<evidence type="ECO:0000256" key="2">
    <source>
        <dbReference type="ARBA" id="ARBA00022670"/>
    </source>
</evidence>
<dbReference type="SUPFAM" id="SSF54001">
    <property type="entry name" value="Cysteine proteinases"/>
    <property type="match status" value="1"/>
</dbReference>
<gene>
    <name evidence="5" type="ORF">HAX54_052312</name>
</gene>
<dbReference type="Pfam" id="PF02902">
    <property type="entry name" value="Peptidase_C48"/>
    <property type="match status" value="1"/>
</dbReference>
<reference evidence="5 6" key="1">
    <citation type="journal article" date="2021" name="BMC Genomics">
        <title>Datura genome reveals duplications of psychoactive alkaloid biosynthetic genes and high mutation rate following tissue culture.</title>
        <authorList>
            <person name="Rajewski A."/>
            <person name="Carter-House D."/>
            <person name="Stajich J."/>
            <person name="Litt A."/>
        </authorList>
    </citation>
    <scope>NUCLEOTIDE SEQUENCE [LARGE SCALE GENOMIC DNA]</scope>
    <source>
        <strain evidence="5">AR-01</strain>
    </source>
</reference>
<dbReference type="InterPro" id="IPR003653">
    <property type="entry name" value="Peptidase_C48_C"/>
</dbReference>
<comment type="similarity">
    <text evidence="1">Belongs to the peptidase C48 family.</text>
</comment>
<keyword evidence="2" id="KW-0645">Protease</keyword>
<dbReference type="InterPro" id="IPR038765">
    <property type="entry name" value="Papain-like_cys_pep_sf"/>
</dbReference>
<keyword evidence="3" id="KW-0378">Hydrolase</keyword>
<feature type="domain" description="Ubiquitin-like protease family profile" evidence="4">
    <location>
        <begin position="9"/>
        <end position="48"/>
    </location>
</feature>
<name>A0ABS8SZN9_DATST</name>
<evidence type="ECO:0000313" key="6">
    <source>
        <dbReference type="Proteomes" id="UP000823775"/>
    </source>
</evidence>
<accession>A0ABS8SZN9</accession>
<evidence type="ECO:0000256" key="3">
    <source>
        <dbReference type="ARBA" id="ARBA00022801"/>
    </source>
</evidence>
<evidence type="ECO:0000313" key="5">
    <source>
        <dbReference type="EMBL" id="MCD7464221.1"/>
    </source>
</evidence>
<comment type="caution">
    <text evidence="5">The sequence shown here is derived from an EMBL/GenBank/DDBJ whole genome shotgun (WGS) entry which is preliminary data.</text>
</comment>
<proteinExistence type="inferred from homology"/>
<organism evidence="5 6">
    <name type="scientific">Datura stramonium</name>
    <name type="common">Jimsonweed</name>
    <name type="synonym">Common thornapple</name>
    <dbReference type="NCBI Taxonomy" id="4076"/>
    <lineage>
        <taxon>Eukaryota</taxon>
        <taxon>Viridiplantae</taxon>
        <taxon>Streptophyta</taxon>
        <taxon>Embryophyta</taxon>
        <taxon>Tracheophyta</taxon>
        <taxon>Spermatophyta</taxon>
        <taxon>Magnoliopsida</taxon>
        <taxon>eudicotyledons</taxon>
        <taxon>Gunneridae</taxon>
        <taxon>Pentapetalae</taxon>
        <taxon>asterids</taxon>
        <taxon>lamiids</taxon>
        <taxon>Solanales</taxon>
        <taxon>Solanaceae</taxon>
        <taxon>Solanoideae</taxon>
        <taxon>Datureae</taxon>
        <taxon>Datura</taxon>
    </lineage>
</organism>
<evidence type="ECO:0000259" key="4">
    <source>
        <dbReference type="Pfam" id="PF02902"/>
    </source>
</evidence>
<dbReference type="Proteomes" id="UP000823775">
    <property type="component" value="Unassembled WGS sequence"/>
</dbReference>
<evidence type="ECO:0000256" key="1">
    <source>
        <dbReference type="ARBA" id="ARBA00005234"/>
    </source>
</evidence>
<dbReference type="Gene3D" id="1.10.418.20">
    <property type="match status" value="1"/>
</dbReference>
<dbReference type="EMBL" id="JACEIK010000947">
    <property type="protein sequence ID" value="MCD7464221.1"/>
    <property type="molecule type" value="Genomic_DNA"/>
</dbReference>